<dbReference type="GO" id="GO:0004222">
    <property type="term" value="F:metalloendopeptidase activity"/>
    <property type="evidence" value="ECO:0007669"/>
    <property type="project" value="UniProtKB-UniRule"/>
</dbReference>
<dbReference type="WBParaSite" id="GPUH_0000210101-mRNA-1">
    <property type="protein sequence ID" value="GPUH_0000210101-mRNA-1"/>
    <property type="gene ID" value="GPUH_0000210101"/>
</dbReference>
<keyword evidence="6" id="KW-1015">Disulfide bond</keyword>
<dbReference type="PANTHER" id="PTHR10127:SF780">
    <property type="entry name" value="METALLOENDOPEPTIDASE"/>
    <property type="match status" value="1"/>
</dbReference>
<dbReference type="OrthoDB" id="5913174at2759"/>
<dbReference type="Pfam" id="PF01400">
    <property type="entry name" value="Astacin"/>
    <property type="match status" value="1"/>
</dbReference>
<feature type="domain" description="EGF-like" evidence="8">
    <location>
        <begin position="110"/>
        <end position="150"/>
    </location>
</feature>
<evidence type="ECO:0000256" key="1">
    <source>
        <dbReference type="ARBA" id="ARBA00022670"/>
    </source>
</evidence>
<evidence type="ECO:0000256" key="7">
    <source>
        <dbReference type="RuleBase" id="RU361183"/>
    </source>
</evidence>
<dbReference type="GO" id="GO:0046872">
    <property type="term" value="F:metal ion binding"/>
    <property type="evidence" value="ECO:0007669"/>
    <property type="project" value="UniProtKB-KW"/>
</dbReference>
<accession>A0A183D055</accession>
<dbReference type="InterPro" id="IPR000742">
    <property type="entry name" value="EGF"/>
</dbReference>
<dbReference type="Gene3D" id="3.40.390.10">
    <property type="entry name" value="Collagenase (Catalytic Domain)"/>
    <property type="match status" value="1"/>
</dbReference>
<protein>
    <recommendedName>
        <fullName evidence="7">Metalloendopeptidase</fullName>
        <ecNumber evidence="7">3.4.24.-</ecNumber>
    </recommendedName>
</protein>
<proteinExistence type="predicted"/>
<evidence type="ECO:0000256" key="5">
    <source>
        <dbReference type="ARBA" id="ARBA00023049"/>
    </source>
</evidence>
<evidence type="ECO:0000313" key="11">
    <source>
        <dbReference type="Proteomes" id="UP000271098"/>
    </source>
</evidence>
<evidence type="ECO:0000313" key="10">
    <source>
        <dbReference type="EMBL" id="VDK32138.1"/>
    </source>
</evidence>
<evidence type="ECO:0000256" key="2">
    <source>
        <dbReference type="ARBA" id="ARBA00022723"/>
    </source>
</evidence>
<dbReference type="PRINTS" id="PR00480">
    <property type="entry name" value="ASTACIN"/>
</dbReference>
<keyword evidence="11" id="KW-1185">Reference proteome</keyword>
<dbReference type="EMBL" id="UYRT01002939">
    <property type="protein sequence ID" value="VDK32138.1"/>
    <property type="molecule type" value="Genomic_DNA"/>
</dbReference>
<dbReference type="InterPro" id="IPR024079">
    <property type="entry name" value="MetalloPept_cat_dom_sf"/>
</dbReference>
<reference evidence="12" key="1">
    <citation type="submission" date="2016-06" db="UniProtKB">
        <authorList>
            <consortium name="WormBaseParasite"/>
        </authorList>
    </citation>
    <scope>IDENTIFICATION</scope>
</reference>
<dbReference type="PANTHER" id="PTHR10127">
    <property type="entry name" value="DISCOIDIN, CUB, EGF, LAMININ , AND ZINC METALLOPROTEASE DOMAIN CONTAINING"/>
    <property type="match status" value="1"/>
</dbReference>
<evidence type="ECO:0000256" key="4">
    <source>
        <dbReference type="ARBA" id="ARBA00022833"/>
    </source>
</evidence>
<dbReference type="PROSITE" id="PS51864">
    <property type="entry name" value="ASTACIN"/>
    <property type="match status" value="1"/>
</dbReference>
<comment type="cofactor">
    <cofactor evidence="7">
        <name>Zn(2+)</name>
        <dbReference type="ChEBI" id="CHEBI:29105"/>
    </cofactor>
    <text evidence="7">Binds 1 zinc ion per subunit.</text>
</comment>
<keyword evidence="5 7" id="KW-0482">Metalloprotease</keyword>
<dbReference type="InterPro" id="IPR001506">
    <property type="entry name" value="Peptidase_M12A"/>
</dbReference>
<feature type="disulfide bond" evidence="6">
    <location>
        <begin position="114"/>
        <end position="124"/>
    </location>
</feature>
<keyword evidence="2 7" id="KW-0479">Metal-binding</keyword>
<dbReference type="Proteomes" id="UP000271098">
    <property type="component" value="Unassembled WGS sequence"/>
</dbReference>
<feature type="domain" description="Peptidase M12A" evidence="9">
    <location>
        <begin position="1"/>
        <end position="115"/>
    </location>
</feature>
<dbReference type="GO" id="GO:0006508">
    <property type="term" value="P:proteolysis"/>
    <property type="evidence" value="ECO:0007669"/>
    <property type="project" value="UniProtKB-KW"/>
</dbReference>
<dbReference type="PROSITE" id="PS00022">
    <property type="entry name" value="EGF_1"/>
    <property type="match status" value="1"/>
</dbReference>
<dbReference type="EC" id="3.4.24.-" evidence="7"/>
<evidence type="ECO:0000259" key="8">
    <source>
        <dbReference type="PROSITE" id="PS50026"/>
    </source>
</evidence>
<feature type="disulfide bond" evidence="6">
    <location>
        <begin position="140"/>
        <end position="149"/>
    </location>
</feature>
<name>A0A183D055_9BILA</name>
<keyword evidence="4 7" id="KW-0862">Zinc</keyword>
<organism evidence="12">
    <name type="scientific">Gongylonema pulchrum</name>
    <dbReference type="NCBI Taxonomy" id="637853"/>
    <lineage>
        <taxon>Eukaryota</taxon>
        <taxon>Metazoa</taxon>
        <taxon>Ecdysozoa</taxon>
        <taxon>Nematoda</taxon>
        <taxon>Chromadorea</taxon>
        <taxon>Rhabditida</taxon>
        <taxon>Spirurina</taxon>
        <taxon>Spiruromorpha</taxon>
        <taxon>Spiruroidea</taxon>
        <taxon>Gongylonematidae</taxon>
        <taxon>Gongylonema</taxon>
    </lineage>
</organism>
<evidence type="ECO:0000259" key="9">
    <source>
        <dbReference type="PROSITE" id="PS51864"/>
    </source>
</evidence>
<evidence type="ECO:0000313" key="12">
    <source>
        <dbReference type="WBParaSite" id="GPUH_0000210101-mRNA-1"/>
    </source>
</evidence>
<keyword evidence="3 7" id="KW-0378">Hydrolase</keyword>
<comment type="caution">
    <text evidence="6">Lacks conserved residue(s) required for the propagation of feature annotation.</text>
</comment>
<keyword evidence="6" id="KW-0245">EGF-like domain</keyword>
<reference evidence="10 11" key="2">
    <citation type="submission" date="2018-11" db="EMBL/GenBank/DDBJ databases">
        <authorList>
            <consortium name="Pathogen Informatics"/>
        </authorList>
    </citation>
    <scope>NUCLEOTIDE SEQUENCE [LARGE SCALE GENOMIC DNA]</scope>
</reference>
<gene>
    <name evidence="10" type="ORF">GPUH_LOCUS2095</name>
</gene>
<keyword evidence="1 7" id="KW-0645">Protease</keyword>
<dbReference type="AlphaFoldDB" id="A0A183D055"/>
<evidence type="ECO:0000256" key="6">
    <source>
        <dbReference type="PROSITE-ProRule" id="PRU00076"/>
    </source>
</evidence>
<dbReference type="SUPFAM" id="SSF55486">
    <property type="entry name" value="Metalloproteases ('zincins'), catalytic domain"/>
    <property type="match status" value="1"/>
</dbReference>
<sequence length="197" mass="22659">MPSFLSFALETTQERHSLGLFHEQARYDRDQYVNIRTENIIAGYENQFSKRAPDVMETFAVPYDYGSLMHFNQTHFSRNGHNTIDTKDANYRYTIGQRTQLTFSDAKKINLAYCKDVCKNELKCENNGYTDPKNCSRCRCPEAFGGNFCEHPRKTSSAVCGTNLDLTCSDKKQKIDLSGAEECHYVIRVTSRLMFDP</sequence>
<dbReference type="PROSITE" id="PS50026">
    <property type="entry name" value="EGF_3"/>
    <property type="match status" value="1"/>
</dbReference>
<evidence type="ECO:0000256" key="3">
    <source>
        <dbReference type="ARBA" id="ARBA00022801"/>
    </source>
</evidence>